<evidence type="ECO:0000313" key="1">
    <source>
        <dbReference type="EMBL" id="KKC33478.1"/>
    </source>
</evidence>
<gene>
    <name evidence="1" type="ORF">WH91_08050</name>
</gene>
<keyword evidence="2" id="KW-1185">Reference proteome</keyword>
<protein>
    <recommendedName>
        <fullName evidence="3">PemK-like, MazF-like toxin of type II toxin-antitoxin system</fullName>
    </recommendedName>
</protein>
<sequence length="139" mass="15714">MTDGFRRGDVVGYPYLWGWQDVQGREHGEKDRPVCLLLTMTDANGNTHLILLPISSKPPFDGQTAIEIPKLELRRANLTGYGRGWLTVSEYNYDILERSYHLDASAPPRGRFSEVFLEAIRQAFAPHLAAGNARIDRTK</sequence>
<dbReference type="Proteomes" id="UP000033519">
    <property type="component" value="Unassembled WGS sequence"/>
</dbReference>
<proteinExistence type="predicted"/>
<organism evidence="1 2">
    <name type="scientific">Devosia psychrophila</name>
    <dbReference type="NCBI Taxonomy" id="728005"/>
    <lineage>
        <taxon>Bacteria</taxon>
        <taxon>Pseudomonadati</taxon>
        <taxon>Pseudomonadota</taxon>
        <taxon>Alphaproteobacteria</taxon>
        <taxon>Hyphomicrobiales</taxon>
        <taxon>Devosiaceae</taxon>
        <taxon>Devosia</taxon>
    </lineage>
</organism>
<evidence type="ECO:0000313" key="2">
    <source>
        <dbReference type="Proteomes" id="UP000033519"/>
    </source>
</evidence>
<accession>A0ABR5DZI5</accession>
<comment type="caution">
    <text evidence="1">The sequence shown here is derived from an EMBL/GenBank/DDBJ whole genome shotgun (WGS) entry which is preliminary data.</text>
</comment>
<dbReference type="RefSeq" id="WP_046170492.1">
    <property type="nucleotide sequence ID" value="NZ_FOMB01000024.1"/>
</dbReference>
<name>A0ABR5DZI5_9HYPH</name>
<reference evidence="1 2" key="1">
    <citation type="submission" date="2015-03" db="EMBL/GenBank/DDBJ databases">
        <authorList>
            <person name="Lepp D."/>
            <person name="Hassan Y.I."/>
            <person name="Li X.-Z."/>
            <person name="Zhou T."/>
        </authorList>
    </citation>
    <scope>NUCLEOTIDE SEQUENCE [LARGE SCALE GENOMIC DNA]</scope>
    <source>
        <strain evidence="1 2">Cr7-05</strain>
    </source>
</reference>
<dbReference type="EMBL" id="LAPV01000090">
    <property type="protein sequence ID" value="KKC33478.1"/>
    <property type="molecule type" value="Genomic_DNA"/>
</dbReference>
<evidence type="ECO:0008006" key="3">
    <source>
        <dbReference type="Google" id="ProtNLM"/>
    </source>
</evidence>